<organism evidence="8 9">
    <name type="scientific">Staphylotrichum tortipilum</name>
    <dbReference type="NCBI Taxonomy" id="2831512"/>
    <lineage>
        <taxon>Eukaryota</taxon>
        <taxon>Fungi</taxon>
        <taxon>Dikarya</taxon>
        <taxon>Ascomycota</taxon>
        <taxon>Pezizomycotina</taxon>
        <taxon>Sordariomycetes</taxon>
        <taxon>Sordariomycetidae</taxon>
        <taxon>Sordariales</taxon>
        <taxon>Chaetomiaceae</taxon>
        <taxon>Staphylotrichum</taxon>
    </lineage>
</organism>
<evidence type="ECO:0000256" key="7">
    <source>
        <dbReference type="SAM" id="MobiDB-lite"/>
    </source>
</evidence>
<evidence type="ECO:0000256" key="5">
    <source>
        <dbReference type="RuleBase" id="RU003783"/>
    </source>
</evidence>
<dbReference type="SUPFAM" id="SSF52540">
    <property type="entry name" value="P-loop containing nucleoside triphosphate hydrolases"/>
    <property type="match status" value="2"/>
</dbReference>
<comment type="caution">
    <text evidence="8">The sequence shown here is derived from an EMBL/GenBank/DDBJ whole genome shotgun (WGS) entry which is preliminary data.</text>
</comment>
<dbReference type="PIRSF" id="PIRSF039110">
    <property type="entry name" value="IPP_transferase"/>
    <property type="match status" value="1"/>
</dbReference>
<dbReference type="InterPro" id="IPR027417">
    <property type="entry name" value="P-loop_NTPase"/>
</dbReference>
<sequence>MGFLSRLAPVLRSLLQSSRSPVVARMRPLIIIYGSTGTGKSDLAVELATRYNGEIINADAMQLYKGLPIITNKLTVPEQRGIPHHLLGAIDLDEDPWVVTRFKKEASRIISEIRARGRLPIVVGGTSYYLDGLLFEGRVVDDQPALGDGAVSNREALAEQYPILNDTPEAMLAKLREVDPVMADKWHPNDGRKIRTSLEIYFANGRPASEIYAEQRARKESKWASAEGDDARDHSLGDILLFWLYARREALNERLDTRVDKMVQSGLVGETAEVYDYLQGQLAAGETVDRSKGIWQSIGFRQFEPYLAALKESPDSAAAATLAKLKEAGIEDTKTATRQYAKYQVRWMTMKTIPSLRDERLLSRLYLLDSTDLTQWRHDVLETGVSLTRQFLAAAEPLPAPADVSETAREVLAGSLERSTREDTPCRRTCDVCGGKTFLTEELWRKHVEGRKHKSAVRGAKKRMLIPAGAAPSRALMVVETGEEGTEGSRSSIAVEPGEVGSVGEEEIDGP</sequence>
<dbReference type="InterPro" id="IPR039657">
    <property type="entry name" value="Dimethylallyltransferase"/>
</dbReference>
<comment type="similarity">
    <text evidence="1 6">Belongs to the IPP transferase family.</text>
</comment>
<evidence type="ECO:0000313" key="9">
    <source>
        <dbReference type="Proteomes" id="UP001303889"/>
    </source>
</evidence>
<dbReference type="GO" id="GO:0006400">
    <property type="term" value="P:tRNA modification"/>
    <property type="evidence" value="ECO:0007669"/>
    <property type="project" value="TreeGrafter"/>
</dbReference>
<keyword evidence="3 6" id="KW-0547">Nucleotide-binding</keyword>
<evidence type="ECO:0000256" key="4">
    <source>
        <dbReference type="ARBA" id="ARBA00022840"/>
    </source>
</evidence>
<feature type="region of interest" description="Disordered" evidence="7">
    <location>
        <begin position="482"/>
        <end position="511"/>
    </location>
</feature>
<dbReference type="Proteomes" id="UP001303889">
    <property type="component" value="Unassembled WGS sequence"/>
</dbReference>
<evidence type="ECO:0000256" key="2">
    <source>
        <dbReference type="ARBA" id="ARBA00022679"/>
    </source>
</evidence>
<keyword evidence="4 6" id="KW-0067">ATP-binding</keyword>
<reference evidence="8" key="1">
    <citation type="journal article" date="2023" name="Mol. Phylogenet. Evol.">
        <title>Genome-scale phylogeny and comparative genomics of the fungal order Sordariales.</title>
        <authorList>
            <person name="Hensen N."/>
            <person name="Bonometti L."/>
            <person name="Westerberg I."/>
            <person name="Brannstrom I.O."/>
            <person name="Guillou S."/>
            <person name="Cros-Aarteil S."/>
            <person name="Calhoun S."/>
            <person name="Haridas S."/>
            <person name="Kuo A."/>
            <person name="Mondo S."/>
            <person name="Pangilinan J."/>
            <person name="Riley R."/>
            <person name="LaButti K."/>
            <person name="Andreopoulos B."/>
            <person name="Lipzen A."/>
            <person name="Chen C."/>
            <person name="Yan M."/>
            <person name="Daum C."/>
            <person name="Ng V."/>
            <person name="Clum A."/>
            <person name="Steindorff A."/>
            <person name="Ohm R.A."/>
            <person name="Martin F."/>
            <person name="Silar P."/>
            <person name="Natvig D.O."/>
            <person name="Lalanne C."/>
            <person name="Gautier V."/>
            <person name="Ament-Velasquez S.L."/>
            <person name="Kruys A."/>
            <person name="Hutchinson M.I."/>
            <person name="Powell A.J."/>
            <person name="Barry K."/>
            <person name="Miller A.N."/>
            <person name="Grigoriev I.V."/>
            <person name="Debuchy R."/>
            <person name="Gladieux P."/>
            <person name="Hiltunen Thoren M."/>
            <person name="Johannesson H."/>
        </authorList>
    </citation>
    <scope>NUCLEOTIDE SEQUENCE</scope>
    <source>
        <strain evidence="8">CBS 103.79</strain>
    </source>
</reference>
<dbReference type="PANTHER" id="PTHR11088:SF89">
    <property type="entry name" value="TRNA DIMETHYLALLYLTRANSFERASE"/>
    <property type="match status" value="1"/>
</dbReference>
<name>A0AAN6RSJ0_9PEZI</name>
<dbReference type="AlphaFoldDB" id="A0AAN6RSJ0"/>
<reference evidence="8" key="2">
    <citation type="submission" date="2023-05" db="EMBL/GenBank/DDBJ databases">
        <authorList>
            <consortium name="Lawrence Berkeley National Laboratory"/>
            <person name="Steindorff A."/>
            <person name="Hensen N."/>
            <person name="Bonometti L."/>
            <person name="Westerberg I."/>
            <person name="Brannstrom I.O."/>
            <person name="Guillou S."/>
            <person name="Cros-Aarteil S."/>
            <person name="Calhoun S."/>
            <person name="Haridas S."/>
            <person name="Kuo A."/>
            <person name="Mondo S."/>
            <person name="Pangilinan J."/>
            <person name="Riley R."/>
            <person name="Labutti K."/>
            <person name="Andreopoulos B."/>
            <person name="Lipzen A."/>
            <person name="Chen C."/>
            <person name="Yanf M."/>
            <person name="Daum C."/>
            <person name="Ng V."/>
            <person name="Clum A."/>
            <person name="Ohm R."/>
            <person name="Martin F."/>
            <person name="Silar P."/>
            <person name="Natvig D."/>
            <person name="Lalanne C."/>
            <person name="Gautier V."/>
            <person name="Ament-Velasquez S.L."/>
            <person name="Kruys A."/>
            <person name="Hutchinson M.I."/>
            <person name="Powell A.J."/>
            <person name="Barry K."/>
            <person name="Miller A.N."/>
            <person name="Grigoriev I.V."/>
            <person name="Debuchy R."/>
            <person name="Gladieux P."/>
            <person name="Thoren M.H."/>
            <person name="Johannesson H."/>
        </authorList>
    </citation>
    <scope>NUCLEOTIDE SEQUENCE</scope>
    <source>
        <strain evidence="8">CBS 103.79</strain>
    </source>
</reference>
<dbReference type="Gene3D" id="1.10.20.140">
    <property type="match status" value="1"/>
</dbReference>
<keyword evidence="2 6" id="KW-0808">Transferase</keyword>
<keyword evidence="5" id="KW-0819">tRNA processing</keyword>
<dbReference type="EC" id="2.5.1.75" evidence="5"/>
<dbReference type="GO" id="GO:0052381">
    <property type="term" value="F:tRNA dimethylallyltransferase activity"/>
    <property type="evidence" value="ECO:0007669"/>
    <property type="project" value="UniProtKB-EC"/>
</dbReference>
<accession>A0AAN6RSJ0</accession>
<dbReference type="GO" id="GO:0005739">
    <property type="term" value="C:mitochondrion"/>
    <property type="evidence" value="ECO:0007669"/>
    <property type="project" value="TreeGrafter"/>
</dbReference>
<evidence type="ECO:0000256" key="3">
    <source>
        <dbReference type="ARBA" id="ARBA00022741"/>
    </source>
</evidence>
<dbReference type="InterPro" id="IPR030666">
    <property type="entry name" value="IPP_transferase_euk"/>
</dbReference>
<gene>
    <name evidence="8" type="ORF">C8A05DRAFT_16577</name>
</gene>
<dbReference type="HAMAP" id="MF_00185">
    <property type="entry name" value="IPP_trans"/>
    <property type="match status" value="1"/>
</dbReference>
<dbReference type="InterPro" id="IPR018022">
    <property type="entry name" value="IPT"/>
</dbReference>
<dbReference type="GO" id="GO:0005524">
    <property type="term" value="F:ATP binding"/>
    <property type="evidence" value="ECO:0007669"/>
    <property type="project" value="UniProtKB-KW"/>
</dbReference>
<dbReference type="Gene3D" id="3.40.50.300">
    <property type="entry name" value="P-loop containing nucleotide triphosphate hydrolases"/>
    <property type="match status" value="1"/>
</dbReference>
<dbReference type="NCBIfam" id="TIGR00174">
    <property type="entry name" value="miaA"/>
    <property type="match status" value="1"/>
</dbReference>
<dbReference type="EMBL" id="MU855599">
    <property type="protein sequence ID" value="KAK3901204.1"/>
    <property type="molecule type" value="Genomic_DNA"/>
</dbReference>
<protein>
    <recommendedName>
        <fullName evidence="5">tRNA dimethylallyltransferase</fullName>
        <ecNumber evidence="5">2.5.1.75</ecNumber>
    </recommendedName>
</protein>
<comment type="catalytic activity">
    <reaction evidence="5">
        <text>adenosine(37) in tRNA + dimethylallyl diphosphate = N(6)-dimethylallyladenosine(37) in tRNA + diphosphate</text>
        <dbReference type="Rhea" id="RHEA:26482"/>
        <dbReference type="Rhea" id="RHEA-COMP:10162"/>
        <dbReference type="Rhea" id="RHEA-COMP:10375"/>
        <dbReference type="ChEBI" id="CHEBI:33019"/>
        <dbReference type="ChEBI" id="CHEBI:57623"/>
        <dbReference type="ChEBI" id="CHEBI:74411"/>
        <dbReference type="ChEBI" id="CHEBI:74415"/>
        <dbReference type="EC" id="2.5.1.75"/>
    </reaction>
</comment>
<dbReference type="PANTHER" id="PTHR11088">
    <property type="entry name" value="TRNA DIMETHYLALLYLTRANSFERASE"/>
    <property type="match status" value="1"/>
</dbReference>
<evidence type="ECO:0000256" key="6">
    <source>
        <dbReference type="RuleBase" id="RU003785"/>
    </source>
</evidence>
<evidence type="ECO:0000313" key="8">
    <source>
        <dbReference type="EMBL" id="KAK3901204.1"/>
    </source>
</evidence>
<keyword evidence="9" id="KW-1185">Reference proteome</keyword>
<dbReference type="Gene3D" id="3.30.160.60">
    <property type="entry name" value="Classic Zinc Finger"/>
    <property type="match status" value="1"/>
</dbReference>
<proteinExistence type="inferred from homology"/>
<evidence type="ECO:0000256" key="1">
    <source>
        <dbReference type="ARBA" id="ARBA00005842"/>
    </source>
</evidence>
<dbReference type="Pfam" id="PF01715">
    <property type="entry name" value="IPPT"/>
    <property type="match status" value="1"/>
</dbReference>